<dbReference type="InterPro" id="IPR007688">
    <property type="entry name" value="Conjugal_tfr_TrbL/VirB6"/>
</dbReference>
<keyword evidence="2 4" id="KW-1133">Transmembrane helix</keyword>
<protein>
    <submittedName>
        <fullName evidence="8">Lytic transglycosylase catalytic</fullName>
    </submittedName>
</protein>
<feature type="chain" id="PRO_5003313480" evidence="5">
    <location>
        <begin position="22"/>
        <end position="606"/>
    </location>
</feature>
<gene>
    <name evidence="8" type="ordered locus">Selsp_0651</name>
</gene>
<dbReference type="CDD" id="cd12797">
    <property type="entry name" value="M23_peptidase"/>
    <property type="match status" value="1"/>
</dbReference>
<feature type="domain" description="Transglycosylase SLT" evidence="6">
    <location>
        <begin position="446"/>
        <end position="537"/>
    </location>
</feature>
<dbReference type="AlphaFoldDB" id="F4EZ63"/>
<evidence type="ECO:0000313" key="9">
    <source>
        <dbReference type="Proteomes" id="UP000011124"/>
    </source>
</evidence>
<name>F4EZ63_SELS3</name>
<evidence type="ECO:0000313" key="8">
    <source>
        <dbReference type="EMBL" id="AEB99620.1"/>
    </source>
</evidence>
<feature type="transmembrane region" description="Helical" evidence="4">
    <location>
        <begin position="330"/>
        <end position="352"/>
    </location>
</feature>
<keyword evidence="1 4" id="KW-0812">Transmembrane</keyword>
<evidence type="ECO:0000256" key="5">
    <source>
        <dbReference type="SAM" id="SignalP"/>
    </source>
</evidence>
<dbReference type="InterPro" id="IPR011055">
    <property type="entry name" value="Dup_hybrid_motif"/>
</dbReference>
<feature type="transmembrane region" description="Helical" evidence="4">
    <location>
        <begin position="218"/>
        <end position="245"/>
    </location>
</feature>
<dbReference type="RefSeq" id="WP_013740647.1">
    <property type="nucleotide sequence ID" value="NC_015437.1"/>
</dbReference>
<dbReference type="SUPFAM" id="SSF53955">
    <property type="entry name" value="Lysozyme-like"/>
    <property type="match status" value="1"/>
</dbReference>
<dbReference type="InterPro" id="IPR008258">
    <property type="entry name" value="Transglycosylase_SLT_dom_1"/>
</dbReference>
<feature type="signal peptide" evidence="5">
    <location>
        <begin position="1"/>
        <end position="21"/>
    </location>
</feature>
<dbReference type="PANTHER" id="PTHR37423:SF2">
    <property type="entry name" value="MEMBRANE-BOUND LYTIC MUREIN TRANSGLYCOSYLASE C"/>
    <property type="match status" value="1"/>
</dbReference>
<keyword evidence="3 4" id="KW-0472">Membrane</keyword>
<feature type="transmembrane region" description="Helical" evidence="4">
    <location>
        <begin position="572"/>
        <end position="592"/>
    </location>
</feature>
<organism evidence="8 9">
    <name type="scientific">Selenomonas sputigena (strain ATCC 35185 / DSM 20758 / CCUG 44933 / VPI D19B-28)</name>
    <dbReference type="NCBI Taxonomy" id="546271"/>
    <lineage>
        <taxon>Bacteria</taxon>
        <taxon>Bacillati</taxon>
        <taxon>Bacillota</taxon>
        <taxon>Negativicutes</taxon>
        <taxon>Selenomonadales</taxon>
        <taxon>Selenomonadaceae</taxon>
        <taxon>Selenomonas</taxon>
    </lineage>
</organism>
<dbReference type="InterPro" id="IPR023346">
    <property type="entry name" value="Lysozyme-like_dom_sf"/>
</dbReference>
<evidence type="ECO:0000259" key="7">
    <source>
        <dbReference type="Pfam" id="PF01551"/>
    </source>
</evidence>
<dbReference type="EMBL" id="CP002637">
    <property type="protein sequence ID" value="AEB99620.1"/>
    <property type="molecule type" value="Genomic_DNA"/>
</dbReference>
<dbReference type="SUPFAM" id="SSF51261">
    <property type="entry name" value="Duplicated hybrid motif"/>
    <property type="match status" value="1"/>
</dbReference>
<dbReference type="HOGENOM" id="CLU_453298_0_0_9"/>
<keyword evidence="5" id="KW-0732">Signal</keyword>
<dbReference type="OrthoDB" id="1624409at2"/>
<proteinExistence type="predicted"/>
<evidence type="ECO:0000256" key="3">
    <source>
        <dbReference type="ARBA" id="ARBA00023136"/>
    </source>
</evidence>
<dbReference type="Gene3D" id="2.70.70.10">
    <property type="entry name" value="Glucose Permease (Domain IIA)"/>
    <property type="match status" value="1"/>
</dbReference>
<evidence type="ECO:0000256" key="4">
    <source>
        <dbReference type="SAM" id="Phobius"/>
    </source>
</evidence>
<dbReference type="PANTHER" id="PTHR37423">
    <property type="entry name" value="SOLUBLE LYTIC MUREIN TRANSGLYCOSYLASE-RELATED"/>
    <property type="match status" value="1"/>
</dbReference>
<dbReference type="Pfam" id="PF01551">
    <property type="entry name" value="Peptidase_M23"/>
    <property type="match status" value="1"/>
</dbReference>
<feature type="transmembrane region" description="Helical" evidence="4">
    <location>
        <begin position="359"/>
        <end position="381"/>
    </location>
</feature>
<reference evidence="8 9" key="1">
    <citation type="submission" date="2011-04" db="EMBL/GenBank/DDBJ databases">
        <title>The complete genome of Selenomonas sputigena DSM 20758.</title>
        <authorList>
            <consortium name="US DOE Joint Genome Institute (JGI-PGF)"/>
            <person name="Lucas S."/>
            <person name="Copeland A."/>
            <person name="Lapidus A."/>
            <person name="Bruce D."/>
            <person name="Goodwin L."/>
            <person name="Pitluck S."/>
            <person name="Peters L."/>
            <person name="Kyrpides N."/>
            <person name="Mavromatis K."/>
            <person name="Ivanova N."/>
            <person name="Ovchinnikova G."/>
            <person name="Teshima H."/>
            <person name="Detter J.C."/>
            <person name="Tapia R."/>
            <person name="Han C."/>
            <person name="Land M."/>
            <person name="Hauser L."/>
            <person name="Markowitz V."/>
            <person name="Cheng J.-F."/>
            <person name="Hugenholtz P."/>
            <person name="Woyke T."/>
            <person name="Wu D."/>
            <person name="Gronow S."/>
            <person name="Wellnitz S."/>
            <person name="Schneider S."/>
            <person name="Klenk H.-P."/>
            <person name="Eisen J.A."/>
        </authorList>
    </citation>
    <scope>NUCLEOTIDE SEQUENCE [LARGE SCALE GENOMIC DNA]</scope>
    <source>
        <strain evidence="9">ATCC 35185 / DSM 20758 / VPI D19B-28</strain>
    </source>
</reference>
<dbReference type="GO" id="GO:0030255">
    <property type="term" value="P:protein secretion by the type IV secretion system"/>
    <property type="evidence" value="ECO:0007669"/>
    <property type="project" value="InterPro"/>
</dbReference>
<dbReference type="Pfam" id="PF01464">
    <property type="entry name" value="SLT"/>
    <property type="match status" value="1"/>
</dbReference>
<feature type="transmembrane region" description="Helical" evidence="4">
    <location>
        <begin position="257"/>
        <end position="277"/>
    </location>
</feature>
<dbReference type="KEGG" id="ssg:Selsp_0651"/>
<feature type="domain" description="M23ase beta-sheet core" evidence="7">
    <location>
        <begin position="45"/>
        <end position="140"/>
    </location>
</feature>
<dbReference type="InterPro" id="IPR016047">
    <property type="entry name" value="M23ase_b-sheet_dom"/>
</dbReference>
<accession>F4EZ63</accession>
<dbReference type="Proteomes" id="UP000011124">
    <property type="component" value="Chromosome"/>
</dbReference>
<dbReference type="CDD" id="cd00254">
    <property type="entry name" value="LT-like"/>
    <property type="match status" value="1"/>
</dbReference>
<evidence type="ECO:0000256" key="2">
    <source>
        <dbReference type="ARBA" id="ARBA00022989"/>
    </source>
</evidence>
<feature type="transmembrane region" description="Helical" evidence="4">
    <location>
        <begin position="393"/>
        <end position="410"/>
    </location>
</feature>
<keyword evidence="9" id="KW-1185">Reference proteome</keyword>
<dbReference type="Gene3D" id="1.10.530.10">
    <property type="match status" value="1"/>
</dbReference>
<evidence type="ECO:0000256" key="1">
    <source>
        <dbReference type="ARBA" id="ARBA00022692"/>
    </source>
</evidence>
<sequence>MREKVCCLLFCFFAWMTIAHAAPPFPGGEITAPFGEIGHGKNAHVHMGVDVGTNSGTPIAAPYSGYVNHGAGGGYIYWVEITRDDGMYMFFADCAAETLSIPDGYYTEGQIIGYTGGDAYDGPLGYSTGPHCHVEVGPNGEFGGRVDPVPILISLGVDLTGDVVGPGGQAGGGYGRTGHDNIAMPWGIEHMHQLGESINSILVYLVDVIGKGFQALQYAALGLLFVLCVIDLALPILVAGLEFSLVAIVQKTIKYGLLYVFVVHWQMLVNEFFLGLVTSVSGTFVQDPTIIENNISQPQLILQKVIYFMTPALNKIASFGAMDFSTHLNVILPTLLITWLTIFFFFVLSVFIMIVYVEFYVAALFAVFTLPFQAFGFTKFISEGVLGSLVSNTLKLCIVSVMVGFCILLIKDATIPENIFGATLPGQTVQGGGMEINGPAEYVAMARAAAQKWGVPENLFLAQIQLESSWDPNAVSSVGAQGIAQFMPDTAAGWGIDPFNPEEALDAAAHYMHNLYEQFGDWDYALAGYNGGPNSISAGEPLPGWAQEYVNLVHGQVVGSYKARPTITTEQMVNHMLLCLGLLALGILIFILPKTFMKALGGRYES</sequence>
<evidence type="ECO:0000259" key="6">
    <source>
        <dbReference type="Pfam" id="PF01464"/>
    </source>
</evidence>
<dbReference type="Pfam" id="PF04610">
    <property type="entry name" value="TrbL"/>
    <property type="match status" value="1"/>
</dbReference>